<proteinExistence type="predicted"/>
<sequence>MSITYKSLIDRNEEATFEVVQRQADLIITSVILGFSGTRYYLNQPCSFEVELEPLPVDLQKDQTRDENGLTAMDRWEIENALEQQNFITTVACLADVLERYQGGMGEWLVDRQSQKGGKGELITGREGGATIESANRDKVPKSWKTRQLIKNLTDDPENKWAIENKIYIGRGAYTGIYDDDVELFGDISYKDGTSTRPTLRVFRKDEAWLPERSANDLYHEVPWGVIAVPIDEDKYPDEAKVPNYDSIAKGGMGPLPGNNNKSKKIGYIHGLCSAVHVCAFHGPWTTPYEVATGNLTTKIASCFPCTTFLYAAGYPPSSAHLGRGESWVPPIKDDQVAVEKDSYPISIEPEKSLIAKGNPYIEEDCDSFKTHWDDDIADYLRLGVEIIIKGEQREAERLKKVLVDGLQNNLEALVVMSPEYKETLGALRAFVAVKHTNDELSSRFLDALTVHDSEWKRVKRTFEPLYNRKRTKELLLSGNVQLKQ</sequence>
<dbReference type="Proteomes" id="UP000032266">
    <property type="component" value="Chromosome"/>
</dbReference>
<evidence type="ECO:0000313" key="2">
    <source>
        <dbReference type="Proteomes" id="UP000032266"/>
    </source>
</evidence>
<dbReference type="EMBL" id="CP007142">
    <property type="protein sequence ID" value="AJQ92111.1"/>
    <property type="molecule type" value="Genomic_DNA"/>
</dbReference>
<dbReference type="RefSeq" id="WP_044615269.1">
    <property type="nucleotide sequence ID" value="NZ_CP007142.1"/>
</dbReference>
<dbReference type="HOGENOM" id="CLU_562322_0_0_6"/>
<reference evidence="1 2" key="1">
    <citation type="submission" date="2014-01" db="EMBL/GenBank/DDBJ databases">
        <title>Full genme sequencing of cellulolytic bacterium Gynuella sunshinyii YC6258T gen. nov., sp. nov.</title>
        <authorList>
            <person name="Khan H."/>
            <person name="Chung E.J."/>
            <person name="Chung Y.R."/>
        </authorList>
    </citation>
    <scope>NUCLEOTIDE SEQUENCE [LARGE SCALE GENOMIC DNA]</scope>
    <source>
        <strain evidence="1 2">YC6258</strain>
    </source>
</reference>
<name>A0A0C5VCX7_9GAMM</name>
<evidence type="ECO:0000313" key="1">
    <source>
        <dbReference type="EMBL" id="AJQ92111.1"/>
    </source>
</evidence>
<dbReference type="KEGG" id="gsn:YC6258_00055"/>
<organism evidence="1 2">
    <name type="scientific">Gynuella sunshinyii YC6258</name>
    <dbReference type="NCBI Taxonomy" id="1445510"/>
    <lineage>
        <taxon>Bacteria</taxon>
        <taxon>Pseudomonadati</taxon>
        <taxon>Pseudomonadota</taxon>
        <taxon>Gammaproteobacteria</taxon>
        <taxon>Oceanospirillales</taxon>
        <taxon>Saccharospirillaceae</taxon>
        <taxon>Gynuella</taxon>
    </lineage>
</organism>
<keyword evidence="2" id="KW-1185">Reference proteome</keyword>
<protein>
    <submittedName>
        <fullName evidence="1">Uncharacterized protein</fullName>
    </submittedName>
</protein>
<dbReference type="AlphaFoldDB" id="A0A0C5VCX7"/>
<accession>A0A0C5VCX7</accession>
<gene>
    <name evidence="1" type="ORF">YC6258_00055</name>
</gene>
<dbReference type="OrthoDB" id="6058061at2"/>